<dbReference type="EMBL" id="LT796768">
    <property type="protein sequence ID" value="SKB03018.1"/>
    <property type="molecule type" value="Genomic_DNA"/>
</dbReference>
<dbReference type="InterPro" id="IPR012347">
    <property type="entry name" value="Ferritin-like"/>
</dbReference>
<organism evidence="3 4">
    <name type="scientific">Aeromicrobium choanae</name>
    <dbReference type="NCBI Taxonomy" id="1736691"/>
    <lineage>
        <taxon>Bacteria</taxon>
        <taxon>Bacillati</taxon>
        <taxon>Actinomycetota</taxon>
        <taxon>Actinomycetes</taxon>
        <taxon>Propionibacteriales</taxon>
        <taxon>Nocardioidaceae</taxon>
        <taxon>Aeromicrobium</taxon>
    </lineage>
</organism>
<evidence type="ECO:0000259" key="2">
    <source>
        <dbReference type="Pfam" id="PF03713"/>
    </source>
</evidence>
<dbReference type="OrthoDB" id="26872at2"/>
<dbReference type="InterPro" id="IPR005183">
    <property type="entry name" value="DUF305_CopM-like"/>
</dbReference>
<proteinExistence type="predicted"/>
<dbReference type="AlphaFoldDB" id="A0A1T4YN84"/>
<gene>
    <name evidence="3" type="ORF">SAMN06295964_0121</name>
</gene>
<evidence type="ECO:0000256" key="1">
    <source>
        <dbReference type="SAM" id="SignalP"/>
    </source>
</evidence>
<dbReference type="Gene3D" id="1.20.1260.10">
    <property type="match status" value="1"/>
</dbReference>
<feature type="domain" description="DUF305" evidence="2">
    <location>
        <begin position="69"/>
        <end position="215"/>
    </location>
</feature>
<reference evidence="4" key="1">
    <citation type="submission" date="2017-02" db="EMBL/GenBank/DDBJ databases">
        <authorList>
            <person name="Varghese N."/>
            <person name="Submissions S."/>
        </authorList>
    </citation>
    <scope>NUCLEOTIDE SEQUENCE [LARGE SCALE GENOMIC DNA]</scope>
    <source>
        <strain evidence="4">9H-4</strain>
    </source>
</reference>
<sequence length="230" mass="25586">MRIQVLLRTAALTLAAATLAACGTEPQQIALGGTKAADTAERRETVERPWGTVKAFPRLQKAEPPSAADVVFTREMIMHHRQAIELAENVRGHTDLDDRVGSSARFIIQDQKNEITTMKAWLRAWQDTGSASDDHDHDANAMPGMLPQARVDEITELDPPEAQVAFLRAMIEHHEGAVTMSQDYLPEQSNAFVRSTATHVISEQTTEIKYMRNLLDQWCEKDGPATCTRP</sequence>
<dbReference type="Proteomes" id="UP000191040">
    <property type="component" value="Chromosome I"/>
</dbReference>
<dbReference type="PANTHER" id="PTHR36933:SF1">
    <property type="entry name" value="SLL0788 PROTEIN"/>
    <property type="match status" value="1"/>
</dbReference>
<name>A0A1T4YN84_9ACTN</name>
<evidence type="ECO:0000313" key="3">
    <source>
        <dbReference type="EMBL" id="SKB03018.1"/>
    </source>
</evidence>
<keyword evidence="4" id="KW-1185">Reference proteome</keyword>
<feature type="chain" id="PRO_5038697734" evidence="1">
    <location>
        <begin position="21"/>
        <end position="230"/>
    </location>
</feature>
<protein>
    <submittedName>
        <fullName evidence="3">Uncharacterized conserved protein, DUF305 family</fullName>
    </submittedName>
</protein>
<dbReference type="STRING" id="1736691.SAMN06295964_0121"/>
<keyword evidence="1" id="KW-0732">Signal</keyword>
<accession>A0A1T4YN84</accession>
<dbReference type="RefSeq" id="WP_078698348.1">
    <property type="nucleotide sequence ID" value="NZ_LT796768.1"/>
</dbReference>
<evidence type="ECO:0000313" key="4">
    <source>
        <dbReference type="Proteomes" id="UP000191040"/>
    </source>
</evidence>
<dbReference type="Pfam" id="PF03713">
    <property type="entry name" value="DUF305"/>
    <property type="match status" value="1"/>
</dbReference>
<dbReference type="PANTHER" id="PTHR36933">
    <property type="entry name" value="SLL0788 PROTEIN"/>
    <property type="match status" value="1"/>
</dbReference>
<feature type="signal peptide" evidence="1">
    <location>
        <begin position="1"/>
        <end position="20"/>
    </location>
</feature>
<dbReference type="PROSITE" id="PS51257">
    <property type="entry name" value="PROKAR_LIPOPROTEIN"/>
    <property type="match status" value="1"/>
</dbReference>